<reference evidence="3" key="2">
    <citation type="submission" date="2019-10" db="EMBL/GenBank/DDBJ databases">
        <authorList>
            <consortium name="NCBI Genome Project"/>
        </authorList>
    </citation>
    <scope>NUCLEOTIDE SEQUENCE</scope>
    <source>
        <strain evidence="3">NI907</strain>
    </source>
</reference>
<dbReference type="GeneID" id="41963839"/>
<dbReference type="AlphaFoldDB" id="A0A6P8AUK2"/>
<protein>
    <recommendedName>
        <fullName evidence="4">DUF833 domain-containing protein</fullName>
    </recommendedName>
</protein>
<feature type="compositionally biased region" description="Polar residues" evidence="1">
    <location>
        <begin position="343"/>
        <end position="352"/>
    </location>
</feature>
<evidence type="ECO:0008006" key="4">
    <source>
        <dbReference type="Google" id="ProtNLM"/>
    </source>
</evidence>
<accession>A0A6P8AUK2</accession>
<proteinExistence type="predicted"/>
<dbReference type="RefSeq" id="XP_030978598.1">
    <property type="nucleotide sequence ID" value="XM_031128931.1"/>
</dbReference>
<sequence>MCIVVLTTAHPDYALIVINNRDEYILRPTSRPHWWTPSPRPEDSTSTSQQQQQQPKQQTSPPQILSSRDLNRPERGTWLGITRTGNFACLTNYSEADPNDARHSIHGVRSRGAIVSAWLAAHPAERTPDFVHRILSGSGVKGVGGFSLVCGKLRRRRHRLQRNHSHHHHQHAARSPPAVIHPLAVISNRSEHPEHVPYIASQPSETHGLSNTVFDAPGPPWPKVSRGCDLLNRTVASAVSASLSQDQLVASLFSVLSTDDLPRLGDDVAAFETYQPLLRTSVFIPPLGRDESWLETRDFGPADRDAAIAAPYPTYPRQQDQQRPQLPQRQQQPSPPLEPTETLAGSTSSTPQPDGKAPVFTTGMYGTQRQTVILVDWEGNVRYTERALWDELGNPLAPGEGDVTFRFQIEGWDDEYDDGDAEVDSDNVGNNEQAGC</sequence>
<feature type="compositionally biased region" description="Low complexity" evidence="1">
    <location>
        <begin position="315"/>
        <end position="332"/>
    </location>
</feature>
<feature type="compositionally biased region" description="Acidic residues" evidence="1">
    <location>
        <begin position="415"/>
        <end position="425"/>
    </location>
</feature>
<dbReference type="GO" id="GO:0007030">
    <property type="term" value="P:Golgi organization"/>
    <property type="evidence" value="ECO:0007669"/>
    <property type="project" value="TreeGrafter"/>
</dbReference>
<dbReference type="PANTHER" id="PTHR17985:SF8">
    <property type="entry name" value="TRANSPORT AND GOLGI ORGANIZATION PROTEIN 2 HOMOLOG"/>
    <property type="match status" value="1"/>
</dbReference>
<dbReference type="PANTHER" id="PTHR17985">
    <property type="entry name" value="SER/THR-RICH PROTEIN T10 IN DGCR REGION"/>
    <property type="match status" value="1"/>
</dbReference>
<gene>
    <name evidence="3" type="ORF">PgNI_08941</name>
</gene>
<reference evidence="2 3" key="1">
    <citation type="journal article" date="2019" name="Mol. Biol. Evol.">
        <title>Blast fungal genomes show frequent chromosomal changes, gene gains and losses, and effector gene turnover.</title>
        <authorList>
            <person name="Gomez Luciano L.B."/>
            <person name="Jason Tsai I."/>
            <person name="Chuma I."/>
            <person name="Tosa Y."/>
            <person name="Chen Y.H."/>
            <person name="Li J.Y."/>
            <person name="Li M.Y."/>
            <person name="Jade Lu M.Y."/>
            <person name="Nakayashiki H."/>
            <person name="Li W.H."/>
        </authorList>
    </citation>
    <scope>NUCLEOTIDE SEQUENCE [LARGE SCALE GENOMIC DNA]</scope>
    <source>
        <strain evidence="2 3">NI907</strain>
    </source>
</reference>
<dbReference type="GO" id="GO:0009306">
    <property type="term" value="P:protein secretion"/>
    <property type="evidence" value="ECO:0007669"/>
    <property type="project" value="TreeGrafter"/>
</dbReference>
<feature type="region of interest" description="Disordered" evidence="1">
    <location>
        <begin position="30"/>
        <end position="71"/>
    </location>
</feature>
<organism evidence="2 3">
    <name type="scientific">Pyricularia grisea</name>
    <name type="common">Crabgrass-specific blast fungus</name>
    <name type="synonym">Magnaporthe grisea</name>
    <dbReference type="NCBI Taxonomy" id="148305"/>
    <lineage>
        <taxon>Eukaryota</taxon>
        <taxon>Fungi</taxon>
        <taxon>Dikarya</taxon>
        <taxon>Ascomycota</taxon>
        <taxon>Pezizomycotina</taxon>
        <taxon>Sordariomycetes</taxon>
        <taxon>Sordariomycetidae</taxon>
        <taxon>Magnaporthales</taxon>
        <taxon>Pyriculariaceae</taxon>
        <taxon>Pyricularia</taxon>
    </lineage>
</organism>
<dbReference type="KEGG" id="pgri:PgNI_08941"/>
<keyword evidence="2" id="KW-1185">Reference proteome</keyword>
<reference evidence="3" key="3">
    <citation type="submission" date="2025-08" db="UniProtKB">
        <authorList>
            <consortium name="RefSeq"/>
        </authorList>
    </citation>
    <scope>IDENTIFICATION</scope>
    <source>
        <strain evidence="3">NI907</strain>
    </source>
</reference>
<dbReference type="GO" id="GO:0005794">
    <property type="term" value="C:Golgi apparatus"/>
    <property type="evidence" value="ECO:0007669"/>
    <property type="project" value="TreeGrafter"/>
</dbReference>
<dbReference type="Proteomes" id="UP000515153">
    <property type="component" value="Chromosome V"/>
</dbReference>
<feature type="region of interest" description="Disordered" evidence="1">
    <location>
        <begin position="315"/>
        <end position="363"/>
    </location>
</feature>
<evidence type="ECO:0000313" key="3">
    <source>
        <dbReference type="RefSeq" id="XP_030978598.1"/>
    </source>
</evidence>
<dbReference type="Pfam" id="PF05742">
    <property type="entry name" value="TANGO2"/>
    <property type="match status" value="1"/>
</dbReference>
<evidence type="ECO:0000256" key="1">
    <source>
        <dbReference type="SAM" id="MobiDB-lite"/>
    </source>
</evidence>
<dbReference type="InterPro" id="IPR008551">
    <property type="entry name" value="TANGO2"/>
</dbReference>
<feature type="compositionally biased region" description="Low complexity" evidence="1">
    <location>
        <begin position="44"/>
        <end position="63"/>
    </location>
</feature>
<evidence type="ECO:0000313" key="2">
    <source>
        <dbReference type="Proteomes" id="UP000515153"/>
    </source>
</evidence>
<feature type="region of interest" description="Disordered" evidence="1">
    <location>
        <begin position="415"/>
        <end position="436"/>
    </location>
</feature>
<name>A0A6P8AUK2_PYRGI</name>
<feature type="compositionally biased region" description="Polar residues" evidence="1">
    <location>
        <begin position="427"/>
        <end position="436"/>
    </location>
</feature>